<comment type="subcellular location">
    <subcellularLocation>
        <location evidence="1 8">Secreted</location>
    </subcellularLocation>
</comment>
<gene>
    <name evidence="10" type="primary">uts2a</name>
</gene>
<comment type="similarity">
    <text evidence="2 8">Belongs to the urotensin-2 family.</text>
</comment>
<reference evidence="9" key="1">
    <citation type="journal article" date="2016" name="Nat. Commun.">
        <title>The channel catfish genome sequence provides insights into the evolution of scale formation in teleosts.</title>
        <authorList>
            <person name="Liu Z."/>
            <person name="Liu S."/>
            <person name="Yao J."/>
            <person name="Bao L."/>
            <person name="Zhang J."/>
            <person name="Li Y."/>
            <person name="Jiang C."/>
            <person name="Sun L."/>
            <person name="Wang R."/>
            <person name="Zhang Y."/>
            <person name="Zhou T."/>
            <person name="Zeng Q."/>
            <person name="Fu Q."/>
            <person name="Gao S."/>
            <person name="Li N."/>
            <person name="Koren S."/>
            <person name="Jiang Y."/>
            <person name="Zimin A."/>
            <person name="Xu P."/>
            <person name="Phillippy A.M."/>
            <person name="Geng X."/>
            <person name="Song L."/>
            <person name="Sun F."/>
            <person name="Li C."/>
            <person name="Wang X."/>
            <person name="Chen A."/>
            <person name="Jin Y."/>
            <person name="Yuan Z."/>
            <person name="Yang Y."/>
            <person name="Tan S."/>
            <person name="Peatman E."/>
            <person name="Lu J."/>
            <person name="Qin Z."/>
            <person name="Dunham R."/>
            <person name="Li Z."/>
            <person name="Sonstegard T."/>
            <person name="Feng J."/>
            <person name="Danzmann R.G."/>
            <person name="Schroeder S."/>
            <person name="Scheffler B."/>
            <person name="Duke M.V."/>
            <person name="Ballard L."/>
            <person name="Kucuktas H."/>
            <person name="Kaltenboeck L."/>
            <person name="Liu H."/>
            <person name="Armbruster J."/>
            <person name="Xie Y."/>
            <person name="Kirby M.L."/>
            <person name="Tian Y."/>
            <person name="Flanagan M.E."/>
            <person name="Mu W."/>
            <person name="Waldbieser G.C."/>
        </authorList>
    </citation>
    <scope>NUCLEOTIDE SEQUENCE [LARGE SCALE GENOMIC DNA]</scope>
    <source>
        <strain evidence="9">SDA103</strain>
    </source>
</reference>
<keyword evidence="9" id="KW-1185">Reference proteome</keyword>
<keyword evidence="5 8" id="KW-0372">Hormone</keyword>
<dbReference type="InterPro" id="IPR001483">
    <property type="entry name" value="Urotensin_II"/>
</dbReference>
<keyword evidence="4" id="KW-0165">Cleavage on pair of basic residues</keyword>
<evidence type="ECO:0000256" key="5">
    <source>
        <dbReference type="ARBA" id="ARBA00022702"/>
    </source>
</evidence>
<dbReference type="PROSITE" id="PS00984">
    <property type="entry name" value="UROTENSIN_II"/>
    <property type="match status" value="1"/>
</dbReference>
<dbReference type="STRING" id="7998.ENSIPUP00000032948"/>
<organism evidence="9 10">
    <name type="scientific">Ictalurus punctatus</name>
    <name type="common">Channel catfish</name>
    <name type="synonym">Silurus punctatus</name>
    <dbReference type="NCBI Taxonomy" id="7998"/>
    <lineage>
        <taxon>Eukaryota</taxon>
        <taxon>Metazoa</taxon>
        <taxon>Chordata</taxon>
        <taxon>Craniata</taxon>
        <taxon>Vertebrata</taxon>
        <taxon>Euteleostomi</taxon>
        <taxon>Actinopterygii</taxon>
        <taxon>Neopterygii</taxon>
        <taxon>Teleostei</taxon>
        <taxon>Ostariophysi</taxon>
        <taxon>Siluriformes</taxon>
        <taxon>Ictaluridae</taxon>
        <taxon>Ictalurus</taxon>
    </lineage>
</organism>
<evidence type="ECO:0000256" key="6">
    <source>
        <dbReference type="ARBA" id="ARBA00022729"/>
    </source>
</evidence>
<dbReference type="PANTHER" id="PTHR14447:SF0">
    <property type="entry name" value="UROTENSIN-2"/>
    <property type="match status" value="1"/>
</dbReference>
<dbReference type="Pfam" id="PF02083">
    <property type="entry name" value="Urotensin_II"/>
    <property type="match status" value="1"/>
</dbReference>
<accession>A0A2D0SHX0</accession>
<dbReference type="PANTHER" id="PTHR14447">
    <property type="entry name" value="UROTENSIN 2"/>
    <property type="match status" value="1"/>
</dbReference>
<dbReference type="GeneID" id="108275682"/>
<dbReference type="GO" id="GO:0097746">
    <property type="term" value="P:blood vessel diameter maintenance"/>
    <property type="evidence" value="ECO:0007669"/>
    <property type="project" value="InterPro"/>
</dbReference>
<proteinExistence type="inferred from homology"/>
<evidence type="ECO:0000313" key="10">
    <source>
        <dbReference type="RefSeq" id="XP_017342086.1"/>
    </source>
</evidence>
<reference evidence="10" key="2">
    <citation type="submission" date="2025-08" db="UniProtKB">
        <authorList>
            <consortium name="RefSeq"/>
        </authorList>
    </citation>
    <scope>IDENTIFICATION</scope>
    <source>
        <tissue evidence="10">Blood</tissue>
    </source>
</reference>
<dbReference type="OrthoDB" id="8894951at2759"/>
<evidence type="ECO:0000313" key="9">
    <source>
        <dbReference type="Proteomes" id="UP000221080"/>
    </source>
</evidence>
<dbReference type="CTD" id="405774"/>
<dbReference type="OMA" id="NGADCFW"/>
<dbReference type="RefSeq" id="XP_017342086.1">
    <property type="nucleotide sequence ID" value="XM_017486597.3"/>
</dbReference>
<evidence type="ECO:0000256" key="8">
    <source>
        <dbReference type="RuleBase" id="RU000636"/>
    </source>
</evidence>
<dbReference type="GO" id="GO:0005179">
    <property type="term" value="F:hormone activity"/>
    <property type="evidence" value="ECO:0007669"/>
    <property type="project" value="UniProtKB-KW"/>
</dbReference>
<keyword evidence="3" id="KW-0964">Secreted</keyword>
<sequence>MVCNLFLSWTLLLLSIGPLLAHPVSETADMSYPGPDSAEEAGAVGPEDLDLSTLLQRTAGLSYFPLHSRDGIRVSGLLPKEALKEVLLEKPGHLSSLSHILGIKRPYRKRGNGADCFWKYCV</sequence>
<dbReference type="GO" id="GO:0008217">
    <property type="term" value="P:regulation of blood pressure"/>
    <property type="evidence" value="ECO:0007669"/>
    <property type="project" value="InterPro"/>
</dbReference>
<dbReference type="AlphaFoldDB" id="A0A2D0SHX0"/>
<dbReference type="KEGG" id="ipu:108275682"/>
<evidence type="ECO:0000256" key="4">
    <source>
        <dbReference type="ARBA" id="ARBA00022685"/>
    </source>
</evidence>
<dbReference type="Proteomes" id="UP000221080">
    <property type="component" value="Chromosome 15"/>
</dbReference>
<protein>
    <submittedName>
        <fullName evidence="10">Urotensin 2, alpha</fullName>
    </submittedName>
</protein>
<evidence type="ECO:0000256" key="1">
    <source>
        <dbReference type="ARBA" id="ARBA00004613"/>
    </source>
</evidence>
<keyword evidence="7" id="KW-1015">Disulfide bond</keyword>
<evidence type="ECO:0000256" key="3">
    <source>
        <dbReference type="ARBA" id="ARBA00022525"/>
    </source>
</evidence>
<dbReference type="GO" id="GO:0005576">
    <property type="term" value="C:extracellular region"/>
    <property type="evidence" value="ECO:0007669"/>
    <property type="project" value="UniProtKB-SubCell"/>
</dbReference>
<evidence type="ECO:0000256" key="7">
    <source>
        <dbReference type="ARBA" id="ARBA00023157"/>
    </source>
</evidence>
<keyword evidence="6" id="KW-0732">Signal</keyword>
<name>A0A2D0SHX0_ICTPU</name>
<evidence type="ECO:0000256" key="2">
    <source>
        <dbReference type="ARBA" id="ARBA00006719"/>
    </source>
</evidence>